<evidence type="ECO:0000256" key="10">
    <source>
        <dbReference type="ARBA" id="ARBA00023049"/>
    </source>
</evidence>
<keyword evidence="7 13" id="KW-0479">Metal-binding</keyword>
<dbReference type="SUPFAM" id="SSF55486">
    <property type="entry name" value="Metalloproteases ('zincins'), catalytic domain"/>
    <property type="match status" value="1"/>
</dbReference>
<evidence type="ECO:0000313" key="16">
    <source>
        <dbReference type="EMBL" id="KAG7193577.1"/>
    </source>
</evidence>
<accession>A0A9P7V999</accession>
<dbReference type="EC" id="3.4.11.-" evidence="14"/>
<dbReference type="GO" id="GO:0004177">
    <property type="term" value="F:aminopeptidase activity"/>
    <property type="evidence" value="ECO:0007669"/>
    <property type="project" value="TreeGrafter"/>
</dbReference>
<feature type="binding site" evidence="12">
    <location>
        <begin position="138"/>
        <end position="140"/>
    </location>
    <ligand>
        <name>a peptide</name>
        <dbReference type="ChEBI" id="CHEBI:60466"/>
    </ligand>
</feature>
<keyword evidence="9 13" id="KW-0862">Zinc</keyword>
<comment type="cofactor">
    <cofactor evidence="13 14">
        <name>Zn(2+)</name>
        <dbReference type="ChEBI" id="CHEBI:29105"/>
    </cofactor>
    <text evidence="13 14">Binds 1 zinc ion per subunit.</text>
</comment>
<dbReference type="GO" id="GO:0008270">
    <property type="term" value="F:zinc ion binding"/>
    <property type="evidence" value="ECO:0007669"/>
    <property type="project" value="InterPro"/>
</dbReference>
<dbReference type="FunFam" id="1.10.390.10:FF:000003">
    <property type="entry name" value="Leukotriene A(4) hydrolase"/>
    <property type="match status" value="1"/>
</dbReference>
<organism evidence="16 17">
    <name type="scientific">Scheffersomyces spartinae</name>
    <dbReference type="NCBI Taxonomy" id="45513"/>
    <lineage>
        <taxon>Eukaryota</taxon>
        <taxon>Fungi</taxon>
        <taxon>Dikarya</taxon>
        <taxon>Ascomycota</taxon>
        <taxon>Saccharomycotina</taxon>
        <taxon>Pichiomycetes</taxon>
        <taxon>Debaryomycetaceae</taxon>
        <taxon>Scheffersomyces</taxon>
    </lineage>
</organism>
<dbReference type="CDD" id="cd09599">
    <property type="entry name" value="M1_LTA4H"/>
    <property type="match status" value="1"/>
</dbReference>
<evidence type="ECO:0000256" key="11">
    <source>
        <dbReference type="PIRSR" id="PIRSR612777-1"/>
    </source>
</evidence>
<dbReference type="PRINTS" id="PR00756">
    <property type="entry name" value="ALADIPTASE"/>
</dbReference>
<evidence type="ECO:0000256" key="3">
    <source>
        <dbReference type="ARBA" id="ARBA00004496"/>
    </source>
</evidence>
<dbReference type="Proteomes" id="UP000790833">
    <property type="component" value="Unassembled WGS sequence"/>
</dbReference>
<dbReference type="GO" id="GO:0008237">
    <property type="term" value="F:metallopeptidase activity"/>
    <property type="evidence" value="ECO:0007669"/>
    <property type="project" value="UniProtKB-KW"/>
</dbReference>
<keyword evidence="6 14" id="KW-0645">Protease</keyword>
<comment type="catalytic activity">
    <reaction evidence="1 14">
        <text>an epoxide + H2O = an ethanediol</text>
        <dbReference type="Rhea" id="RHEA:19037"/>
        <dbReference type="ChEBI" id="CHEBI:15377"/>
        <dbReference type="ChEBI" id="CHEBI:32955"/>
        <dbReference type="ChEBI" id="CHEBI:140594"/>
        <dbReference type="EC" id="3.3.2.10"/>
    </reaction>
</comment>
<feature type="active site" description="Proton acceptor" evidence="11">
    <location>
        <position position="295"/>
    </location>
</feature>
<evidence type="ECO:0000313" key="17">
    <source>
        <dbReference type="Proteomes" id="UP000790833"/>
    </source>
</evidence>
<evidence type="ECO:0000256" key="1">
    <source>
        <dbReference type="ARBA" id="ARBA00001268"/>
    </source>
</evidence>
<dbReference type="Pfam" id="PF17900">
    <property type="entry name" value="Peptidase_M1_N"/>
    <property type="match status" value="1"/>
</dbReference>
<evidence type="ECO:0000259" key="15">
    <source>
        <dbReference type="SMART" id="SM01263"/>
    </source>
</evidence>
<protein>
    <recommendedName>
        <fullName evidence="14">Leukotriene A(4) hydrolase</fullName>
        <shortName evidence="14">LTA-4 hydrolase</shortName>
        <ecNumber evidence="14">3.3.2.10</ecNumber>
        <ecNumber evidence="14">3.4.11.-</ecNumber>
    </recommendedName>
</protein>
<dbReference type="PANTHER" id="PTHR45726">
    <property type="entry name" value="LEUKOTRIENE A-4 HYDROLASE"/>
    <property type="match status" value="1"/>
</dbReference>
<feature type="domain" description="Peptidase M1 leukotriene A4 hydrolase/aminopeptidase C-terminal" evidence="15">
    <location>
        <begin position="477"/>
        <end position="632"/>
    </location>
</feature>
<dbReference type="SUPFAM" id="SSF63737">
    <property type="entry name" value="Leukotriene A4 hydrolase N-terminal domain"/>
    <property type="match status" value="1"/>
</dbReference>
<dbReference type="SUPFAM" id="SSF48371">
    <property type="entry name" value="ARM repeat"/>
    <property type="match status" value="1"/>
</dbReference>
<dbReference type="InterPro" id="IPR049980">
    <property type="entry name" value="LTA4H_cat"/>
</dbReference>
<dbReference type="Gene3D" id="2.60.40.1730">
    <property type="entry name" value="tricorn interacting facor f3 domain"/>
    <property type="match status" value="1"/>
</dbReference>
<feature type="binding site" evidence="13">
    <location>
        <position position="317"/>
    </location>
    <ligand>
        <name>Zn(2+)</name>
        <dbReference type="ChEBI" id="CHEBI:29105"/>
        <note>catalytic</note>
    </ligand>
</feature>
<keyword evidence="8 14" id="KW-0378">Hydrolase</keyword>
<dbReference type="Pfam" id="PF09127">
    <property type="entry name" value="Leuk-A4-hydro_C"/>
    <property type="match status" value="1"/>
</dbReference>
<evidence type="ECO:0000256" key="8">
    <source>
        <dbReference type="ARBA" id="ARBA00022801"/>
    </source>
</evidence>
<comment type="subcellular location">
    <subcellularLocation>
        <location evidence="3 14">Cytoplasm</location>
    </subcellularLocation>
</comment>
<dbReference type="Gene3D" id="3.30.2010.30">
    <property type="match status" value="1"/>
</dbReference>
<dbReference type="PANTHER" id="PTHR45726:SF3">
    <property type="entry name" value="LEUKOTRIENE A-4 HYDROLASE"/>
    <property type="match status" value="1"/>
</dbReference>
<dbReference type="AlphaFoldDB" id="A0A9P7V999"/>
<evidence type="ECO:0000256" key="12">
    <source>
        <dbReference type="PIRSR" id="PIRSR612777-2"/>
    </source>
</evidence>
<keyword evidence="5 14" id="KW-0963">Cytoplasm</keyword>
<dbReference type="InterPro" id="IPR042097">
    <property type="entry name" value="Aminopeptidase_N-like_N_sf"/>
</dbReference>
<dbReference type="InterPro" id="IPR045357">
    <property type="entry name" value="Aminopeptidase_N-like_N"/>
</dbReference>
<evidence type="ECO:0000256" key="6">
    <source>
        <dbReference type="ARBA" id="ARBA00022670"/>
    </source>
</evidence>
<dbReference type="InterPro" id="IPR012777">
    <property type="entry name" value="LTA4H"/>
</dbReference>
<evidence type="ECO:0000256" key="9">
    <source>
        <dbReference type="ARBA" id="ARBA00022833"/>
    </source>
</evidence>
<evidence type="ECO:0000256" key="13">
    <source>
        <dbReference type="PIRSR" id="PIRSR612777-3"/>
    </source>
</evidence>
<comment type="similarity">
    <text evidence="4 14">Belongs to the peptidase M1 family.</text>
</comment>
<dbReference type="InterPro" id="IPR034015">
    <property type="entry name" value="M1_LTA4H"/>
</dbReference>
<evidence type="ECO:0000256" key="14">
    <source>
        <dbReference type="RuleBase" id="RU361141"/>
    </source>
</evidence>
<feature type="binding site" evidence="12">
    <location>
        <begin position="589"/>
        <end position="591"/>
    </location>
    <ligand>
        <name>a peptide</name>
        <dbReference type="ChEBI" id="CHEBI:60466"/>
    </ligand>
</feature>
<dbReference type="GO" id="GO:0005829">
    <property type="term" value="C:cytosol"/>
    <property type="evidence" value="ECO:0007669"/>
    <property type="project" value="TreeGrafter"/>
</dbReference>
<dbReference type="InterPro" id="IPR016024">
    <property type="entry name" value="ARM-type_fold"/>
</dbReference>
<dbReference type="InterPro" id="IPR014782">
    <property type="entry name" value="Peptidase_M1_dom"/>
</dbReference>
<evidence type="ECO:0000256" key="5">
    <source>
        <dbReference type="ARBA" id="ARBA00022490"/>
    </source>
</evidence>
<evidence type="ECO:0000256" key="7">
    <source>
        <dbReference type="ARBA" id="ARBA00022723"/>
    </source>
</evidence>
<dbReference type="Gene3D" id="1.10.390.10">
    <property type="entry name" value="Neutral Protease Domain 2"/>
    <property type="match status" value="1"/>
</dbReference>
<dbReference type="EC" id="3.3.2.10" evidence="14"/>
<dbReference type="SMART" id="SM01263">
    <property type="entry name" value="Leuk-A4-hydro_C"/>
    <property type="match status" value="1"/>
</dbReference>
<dbReference type="RefSeq" id="XP_043049125.1">
    <property type="nucleotide sequence ID" value="XM_043191482.1"/>
</dbReference>
<sequence length="635" mass="72231">MTKSQFQILSNSRDPCTVSSYDEFAVRHAQLHFDISFDTKSILGSVTYLLQRVSLSSKTLVFDTSHLNINSVIINGSNVPFAIGEQSEPYGAPLDINLEDVTTGTTEPFEITISFSTTDKCTAIQFIKGDTGPFLFSQCQAIHARSLFPCFDTPSVKCPYEFLVSSPYPCTMSGMPLQPSDGRQSVYKFTQPVPICSYLVSITSGNLESSPIGPRSKVYSERPILESATWEFEHDMENFIQVAEDLIFSYEWGNYNTLVLPSSFPYGGMEIPVFTQLTPTLICKDRSQVKVLAHELAHLWSGNLVTNKSWEHFWLNEGWTVYLERRIIGALHEKLCREAGDSNPKLAGKQRRDFDYILGWSSLQDTVNKIDLKFTSLVLNLKGVDPDDSMSRIPYEKGSYFLYYLENQLGGTEVFDEFIKHYFTVFKYQSLDTQAFIEALYEFFGPQGKAELLDEVDWNTWLNGEGLPPQLVTFDTTMADSCTDMAKKWVDFNNNDDSATNINESDVDVGSFDASQNILFLETLIEEFGKISVSEKTLSTLQKFYTSYLKTCNSEIKLRWTTLFLIHGSYSPKDQLVMEFSDWLGSIGRMKYVLPGYKLLSKYVDHEFALSTFQNNQSFYHPICRQLILKNFKAN</sequence>
<dbReference type="GO" id="GO:0006508">
    <property type="term" value="P:proteolysis"/>
    <property type="evidence" value="ECO:0007669"/>
    <property type="project" value="UniProtKB-KW"/>
</dbReference>
<feature type="binding site" evidence="12">
    <location>
        <begin position="265"/>
        <end position="270"/>
    </location>
    <ligand>
        <name>a peptide</name>
        <dbReference type="ChEBI" id="CHEBI:60466"/>
    </ligand>
</feature>
<dbReference type="InterPro" id="IPR001930">
    <property type="entry name" value="Peptidase_M1"/>
</dbReference>
<feature type="binding site" evidence="13">
    <location>
        <position position="298"/>
    </location>
    <ligand>
        <name>Zn(2+)</name>
        <dbReference type="ChEBI" id="CHEBI:29105"/>
        <note>catalytic</note>
    </ligand>
</feature>
<feature type="active site" description="Proton donor" evidence="11">
    <location>
        <position position="395"/>
    </location>
</feature>
<proteinExistence type="inferred from homology"/>
<evidence type="ECO:0000256" key="4">
    <source>
        <dbReference type="ARBA" id="ARBA00010136"/>
    </source>
</evidence>
<keyword evidence="10 14" id="KW-0482">Metalloprotease</keyword>
<gene>
    <name evidence="16" type="ORF">KQ657_000646</name>
</gene>
<comment type="function">
    <text evidence="2">Aminopeptidase that preferentially cleaves di- and tripeptides. Also has low epoxide hydrolase activity (in vitro). Can hydrolyze the epoxide leukotriene LTA(4) but it forms preferentially 5,6-dihydroxy-7,9,11,14-eicosatetraenoic acid rather than the cytokine leukotriene B(4) as the product compared to the homologous mammalian enzyme (in vitro).</text>
</comment>
<dbReference type="FunFam" id="3.30.2010.30:FF:000001">
    <property type="entry name" value="Leukotriene A(4) hydrolase"/>
    <property type="match status" value="1"/>
</dbReference>
<dbReference type="Gene3D" id="1.25.40.320">
    <property type="entry name" value="Peptidase M1, leukotriene A4 hydrolase/aminopeptidase C-terminal domain"/>
    <property type="match status" value="1"/>
</dbReference>
<comment type="caution">
    <text evidence="16">The sequence shown here is derived from an EMBL/GenBank/DDBJ whole genome shotgun (WGS) entry which is preliminary data.</text>
</comment>
<dbReference type="GeneID" id="66114020"/>
<reference evidence="16" key="1">
    <citation type="submission" date="2021-03" db="EMBL/GenBank/DDBJ databases">
        <authorList>
            <person name="Palmer J.M."/>
        </authorList>
    </citation>
    <scope>NUCLEOTIDE SEQUENCE</scope>
    <source>
        <strain evidence="16">ARV_011</strain>
    </source>
</reference>
<evidence type="ECO:0000256" key="2">
    <source>
        <dbReference type="ARBA" id="ARBA00002142"/>
    </source>
</evidence>
<dbReference type="InterPro" id="IPR038502">
    <property type="entry name" value="M1_LTA-4_hydro/amino_C_sf"/>
</dbReference>
<dbReference type="EMBL" id="JAHMUF010000011">
    <property type="protein sequence ID" value="KAG7193577.1"/>
    <property type="molecule type" value="Genomic_DNA"/>
</dbReference>
<dbReference type="GO" id="GO:0004301">
    <property type="term" value="F:epoxide hydrolase activity"/>
    <property type="evidence" value="ECO:0007669"/>
    <property type="project" value="UniProtKB-EC"/>
</dbReference>
<dbReference type="NCBIfam" id="TIGR02411">
    <property type="entry name" value="leuko_A4_hydro"/>
    <property type="match status" value="1"/>
</dbReference>
<dbReference type="InterPro" id="IPR015211">
    <property type="entry name" value="Peptidase_M1_C"/>
</dbReference>
<dbReference type="Pfam" id="PF01433">
    <property type="entry name" value="Peptidase_M1"/>
    <property type="match status" value="1"/>
</dbReference>
<name>A0A9P7V999_9ASCO</name>
<keyword evidence="17" id="KW-1185">Reference proteome</keyword>
<feature type="binding site" evidence="13">
    <location>
        <position position="294"/>
    </location>
    <ligand>
        <name>Zn(2+)</name>
        <dbReference type="ChEBI" id="CHEBI:29105"/>
        <note>catalytic</note>
    </ligand>
</feature>
<dbReference type="InterPro" id="IPR027268">
    <property type="entry name" value="Peptidase_M4/M1_CTD_sf"/>
</dbReference>
<dbReference type="OrthoDB" id="79562at2759"/>